<organism evidence="1 2">
    <name type="scientific">Trichinella nelsoni</name>
    <dbReference type="NCBI Taxonomy" id="6336"/>
    <lineage>
        <taxon>Eukaryota</taxon>
        <taxon>Metazoa</taxon>
        <taxon>Ecdysozoa</taxon>
        <taxon>Nematoda</taxon>
        <taxon>Enoplea</taxon>
        <taxon>Dorylaimia</taxon>
        <taxon>Trichinellida</taxon>
        <taxon>Trichinellidae</taxon>
        <taxon>Trichinella</taxon>
    </lineage>
</organism>
<name>A0A0V0S6M3_9BILA</name>
<dbReference type="AlphaFoldDB" id="A0A0V0S6M3"/>
<protein>
    <submittedName>
        <fullName evidence="1">Uncharacterized protein</fullName>
    </submittedName>
</protein>
<reference evidence="1 2" key="1">
    <citation type="submission" date="2015-01" db="EMBL/GenBank/DDBJ databases">
        <title>Evolution of Trichinella species and genotypes.</title>
        <authorList>
            <person name="Korhonen P.K."/>
            <person name="Edoardo P."/>
            <person name="Giuseppe L.R."/>
            <person name="Gasser R.B."/>
        </authorList>
    </citation>
    <scope>NUCLEOTIDE SEQUENCE [LARGE SCALE GENOMIC DNA]</scope>
    <source>
        <strain evidence="1">ISS37</strain>
    </source>
</reference>
<evidence type="ECO:0000313" key="1">
    <source>
        <dbReference type="EMBL" id="KRX22380.1"/>
    </source>
</evidence>
<evidence type="ECO:0000313" key="2">
    <source>
        <dbReference type="Proteomes" id="UP000054630"/>
    </source>
</evidence>
<sequence>MAIVHKVMTVDGIGSLVHLFGIKRKLKLRSGWNRTGKVETEPARVTSHLKMNDRFIVGSNDRLESIGLLGVNLLPKSATNSAIIIEIIIPR</sequence>
<accession>A0A0V0S6M3</accession>
<comment type="caution">
    <text evidence="1">The sequence shown here is derived from an EMBL/GenBank/DDBJ whole genome shotgun (WGS) entry which is preliminary data.</text>
</comment>
<proteinExistence type="predicted"/>
<dbReference type="EMBL" id="JYDL01000032">
    <property type="protein sequence ID" value="KRX22380.1"/>
    <property type="molecule type" value="Genomic_DNA"/>
</dbReference>
<dbReference type="Proteomes" id="UP000054630">
    <property type="component" value="Unassembled WGS sequence"/>
</dbReference>
<gene>
    <name evidence="1" type="ORF">T07_3319</name>
</gene>
<keyword evidence="2" id="KW-1185">Reference proteome</keyword>
<dbReference type="OrthoDB" id="5916940at2759"/>